<name>Q8EU51_OCEIH</name>
<evidence type="ECO:0000313" key="1">
    <source>
        <dbReference type="EMBL" id="BAC11994.1"/>
    </source>
</evidence>
<sequence length="143" mass="16465">MKITNEMQTKAETKIHRTTKVGDPSFQQMVQSQTKQLNQQQFHQLVQQISKQGSKLAQYRSFRELVKFKRMVKSFLDKAVVQGYKLEKSHSFGLQGSRHLSIVKAVDEKLIQLAEDIMDEEKKTVDILGLIGEIKGLLINIYT</sequence>
<dbReference type="KEGG" id="oih:OB0038"/>
<dbReference type="AlphaFoldDB" id="Q8EU51"/>
<dbReference type="Gene3D" id="1.20.120.490">
    <property type="entry name" value="Hypothetical protein TM1646-like domain"/>
    <property type="match status" value="1"/>
</dbReference>
<dbReference type="PhylomeDB" id="Q8EU51"/>
<gene>
    <name evidence="1" type="ordered locus">OB0038</name>
</gene>
<dbReference type="InterPro" id="IPR005585">
    <property type="entry name" value="DUF327"/>
</dbReference>
<dbReference type="EMBL" id="BA000028">
    <property type="protein sequence ID" value="BAC11994.1"/>
    <property type="molecule type" value="Genomic_DNA"/>
</dbReference>
<dbReference type="InterPro" id="IPR024042">
    <property type="entry name" value="TM1646-like_dom_sf"/>
</dbReference>
<dbReference type="Pfam" id="PF03885">
    <property type="entry name" value="DUF327"/>
    <property type="match status" value="1"/>
</dbReference>
<evidence type="ECO:0000313" key="2">
    <source>
        <dbReference type="Proteomes" id="UP000000822"/>
    </source>
</evidence>
<dbReference type="HOGENOM" id="CLU_121413_0_0_9"/>
<dbReference type="SUPFAM" id="SSF158397">
    <property type="entry name" value="TM1646-like"/>
    <property type="match status" value="1"/>
</dbReference>
<reference evidence="1 2" key="1">
    <citation type="journal article" date="2001" name="FEMS Microbiol. Lett.">
        <title>Oceanobacillus iheyensis gen. nov., sp. nov., a deep-sea extremely halotolerant and alkaliphilic species isolated from a depth of 1050 m on the Iheya Ridge.</title>
        <authorList>
            <person name="Lu J."/>
            <person name="Nogi Y."/>
            <person name="Takami H."/>
        </authorList>
    </citation>
    <scope>NUCLEOTIDE SEQUENCE [LARGE SCALE GENOMIC DNA]</scope>
    <source>
        <strain evidence="2">DSM 14371 / CIP 107618 / JCM 11309 / KCTC 3954 / HTE831</strain>
    </source>
</reference>
<dbReference type="Proteomes" id="UP000000822">
    <property type="component" value="Chromosome"/>
</dbReference>
<organism evidence="1 2">
    <name type="scientific">Oceanobacillus iheyensis (strain DSM 14371 / CIP 107618 / JCM 11309 / KCTC 3954 / HTE831)</name>
    <dbReference type="NCBI Taxonomy" id="221109"/>
    <lineage>
        <taxon>Bacteria</taxon>
        <taxon>Bacillati</taxon>
        <taxon>Bacillota</taxon>
        <taxon>Bacilli</taxon>
        <taxon>Bacillales</taxon>
        <taxon>Bacillaceae</taxon>
        <taxon>Oceanobacillus</taxon>
    </lineage>
</organism>
<dbReference type="OrthoDB" id="1680946at2"/>
<protein>
    <submittedName>
        <fullName evidence="1">Hypothetical conserved protein</fullName>
    </submittedName>
</protein>
<dbReference type="eggNOG" id="COG1728">
    <property type="taxonomic scope" value="Bacteria"/>
</dbReference>
<dbReference type="STRING" id="221109.gene:10732200"/>
<dbReference type="RefSeq" id="WP_011064440.1">
    <property type="nucleotide sequence ID" value="NC_004193.1"/>
</dbReference>
<accession>Q8EU51</accession>
<keyword evidence="2" id="KW-1185">Reference proteome</keyword>
<proteinExistence type="predicted"/>
<reference evidence="1 2" key="2">
    <citation type="journal article" date="2002" name="Nucleic Acids Res.">
        <title>Genome sequence of Oceanobacillus iheyensis isolated from the Iheya Ridge and its unexpected adaptive capabilities to extreme environments.</title>
        <authorList>
            <person name="Takami H."/>
            <person name="Takaki Y."/>
            <person name="Uchiyama I."/>
        </authorList>
    </citation>
    <scope>NUCLEOTIDE SEQUENCE [LARGE SCALE GENOMIC DNA]</scope>
    <source>
        <strain evidence="2">DSM 14371 / CIP 107618 / JCM 11309 / KCTC 3954 / HTE831</strain>
    </source>
</reference>